<comment type="caution">
    <text evidence="1">The sequence shown here is derived from an EMBL/GenBank/DDBJ whole genome shotgun (WGS) entry which is preliminary data.</text>
</comment>
<evidence type="ECO:0000313" key="1">
    <source>
        <dbReference type="EMBL" id="MPN43862.1"/>
    </source>
</evidence>
<dbReference type="EMBL" id="VSSQ01102550">
    <property type="protein sequence ID" value="MPN43862.1"/>
    <property type="molecule type" value="Genomic_DNA"/>
</dbReference>
<protein>
    <submittedName>
        <fullName evidence="1">Uncharacterized protein</fullName>
    </submittedName>
</protein>
<proteinExistence type="predicted"/>
<name>A0A645HZF0_9ZZZZ</name>
<sequence>MDFAVKTVLIHVPLAQLRHHVQILRIDIHKPNIQVPAKHGNTHEVCQ</sequence>
<accession>A0A645HZF0</accession>
<reference evidence="1" key="1">
    <citation type="submission" date="2019-08" db="EMBL/GenBank/DDBJ databases">
        <authorList>
            <person name="Kucharzyk K."/>
            <person name="Murdoch R.W."/>
            <person name="Higgins S."/>
            <person name="Loffler F."/>
        </authorList>
    </citation>
    <scope>NUCLEOTIDE SEQUENCE</scope>
</reference>
<dbReference type="AlphaFoldDB" id="A0A645HZF0"/>
<organism evidence="1">
    <name type="scientific">bioreactor metagenome</name>
    <dbReference type="NCBI Taxonomy" id="1076179"/>
    <lineage>
        <taxon>unclassified sequences</taxon>
        <taxon>metagenomes</taxon>
        <taxon>ecological metagenomes</taxon>
    </lineage>
</organism>
<gene>
    <name evidence="1" type="ORF">SDC9_191423</name>
</gene>